<dbReference type="Proteomes" id="UP001189429">
    <property type="component" value="Unassembled WGS sequence"/>
</dbReference>
<organism evidence="1 2">
    <name type="scientific">Prorocentrum cordatum</name>
    <dbReference type="NCBI Taxonomy" id="2364126"/>
    <lineage>
        <taxon>Eukaryota</taxon>
        <taxon>Sar</taxon>
        <taxon>Alveolata</taxon>
        <taxon>Dinophyceae</taxon>
        <taxon>Prorocentrales</taxon>
        <taxon>Prorocentraceae</taxon>
        <taxon>Prorocentrum</taxon>
    </lineage>
</organism>
<feature type="non-terminal residue" evidence="1">
    <location>
        <position position="95"/>
    </location>
</feature>
<evidence type="ECO:0000313" key="1">
    <source>
        <dbReference type="EMBL" id="CAK0870090.1"/>
    </source>
</evidence>
<gene>
    <name evidence="1" type="ORF">PCOR1329_LOCUS56284</name>
</gene>
<keyword evidence="2" id="KW-1185">Reference proteome</keyword>
<protein>
    <submittedName>
        <fullName evidence="1">Uncharacterized protein</fullName>
    </submittedName>
</protein>
<dbReference type="EMBL" id="CAUYUJ010016923">
    <property type="protein sequence ID" value="CAK0870090.1"/>
    <property type="molecule type" value="Genomic_DNA"/>
</dbReference>
<proteinExistence type="predicted"/>
<evidence type="ECO:0000313" key="2">
    <source>
        <dbReference type="Proteomes" id="UP001189429"/>
    </source>
</evidence>
<name>A0ABN9VAR3_9DINO</name>
<reference evidence="1" key="1">
    <citation type="submission" date="2023-10" db="EMBL/GenBank/DDBJ databases">
        <authorList>
            <person name="Chen Y."/>
            <person name="Shah S."/>
            <person name="Dougan E. K."/>
            <person name="Thang M."/>
            <person name="Chan C."/>
        </authorList>
    </citation>
    <scope>NUCLEOTIDE SEQUENCE [LARGE SCALE GENOMIC DNA]</scope>
</reference>
<comment type="caution">
    <text evidence="1">The sequence shown here is derived from an EMBL/GenBank/DDBJ whole genome shotgun (WGS) entry which is preliminary data.</text>
</comment>
<feature type="non-terminal residue" evidence="1">
    <location>
        <position position="1"/>
    </location>
</feature>
<accession>A0ABN9VAR3</accession>
<sequence>VQSCEIHSRFCGGPFQDDCSRVMVTDLQFLPEKCDGARITDIYRKQFQSIGCPTWGQRRSVVEEGPGKHVAIFVQVSDCGGDQMGHFSVVAAALE</sequence>